<name>A0ABR5J412_9ACTN</name>
<feature type="non-terminal residue" evidence="2">
    <location>
        <position position="75"/>
    </location>
</feature>
<sequence length="75" mass="8077">MTELRPLSSSGLLVSPLCLGGNVFGWTADKTQSFAVLDAYFAAGGNFLDTADSYMHHFPEQGNEPGQSETCLLYT</sequence>
<dbReference type="InterPro" id="IPR036812">
    <property type="entry name" value="NAD(P)_OxRdtase_dom_sf"/>
</dbReference>
<reference evidence="2 3" key="1">
    <citation type="submission" date="2015-07" db="EMBL/GenBank/DDBJ databases">
        <authorList>
            <person name="Ju K.-S."/>
            <person name="Doroghazi J.R."/>
            <person name="Metcalf W.W."/>
        </authorList>
    </citation>
    <scope>NUCLEOTIDE SEQUENCE [LARGE SCALE GENOMIC DNA]</scope>
    <source>
        <strain evidence="2 3">NRRL B-3589</strain>
    </source>
</reference>
<dbReference type="Pfam" id="PF00248">
    <property type="entry name" value="Aldo_ket_red"/>
    <property type="match status" value="1"/>
</dbReference>
<feature type="domain" description="NADP-dependent oxidoreductase" evidence="1">
    <location>
        <begin position="16"/>
        <end position="70"/>
    </location>
</feature>
<organism evidence="2 3">
    <name type="scientific">Streptomyces varsoviensis</name>
    <dbReference type="NCBI Taxonomy" id="67373"/>
    <lineage>
        <taxon>Bacteria</taxon>
        <taxon>Bacillati</taxon>
        <taxon>Actinomycetota</taxon>
        <taxon>Actinomycetes</taxon>
        <taxon>Kitasatosporales</taxon>
        <taxon>Streptomycetaceae</taxon>
        <taxon>Streptomyces</taxon>
    </lineage>
</organism>
<dbReference type="InterPro" id="IPR023210">
    <property type="entry name" value="NADP_OxRdtase_dom"/>
</dbReference>
<gene>
    <name evidence="2" type="ORF">ADK38_21120</name>
</gene>
<dbReference type="PANTHER" id="PTHR43364:SF6">
    <property type="entry name" value="OXIDOREDUCTASE-RELATED"/>
    <property type="match status" value="1"/>
</dbReference>
<dbReference type="InterPro" id="IPR050523">
    <property type="entry name" value="AKR_Detox_Biosynth"/>
</dbReference>
<dbReference type="SUPFAM" id="SSF51430">
    <property type="entry name" value="NAD(P)-linked oxidoreductase"/>
    <property type="match status" value="1"/>
</dbReference>
<comment type="caution">
    <text evidence="2">The sequence shown here is derived from an EMBL/GenBank/DDBJ whole genome shotgun (WGS) entry which is preliminary data.</text>
</comment>
<dbReference type="Gene3D" id="3.20.20.100">
    <property type="entry name" value="NADP-dependent oxidoreductase domain"/>
    <property type="match status" value="1"/>
</dbReference>
<dbReference type="PANTHER" id="PTHR43364">
    <property type="entry name" value="NADH-SPECIFIC METHYLGLYOXAL REDUCTASE-RELATED"/>
    <property type="match status" value="1"/>
</dbReference>
<evidence type="ECO:0000259" key="1">
    <source>
        <dbReference type="Pfam" id="PF00248"/>
    </source>
</evidence>
<dbReference type="Proteomes" id="UP000037020">
    <property type="component" value="Unassembled WGS sequence"/>
</dbReference>
<keyword evidence="3" id="KW-1185">Reference proteome</keyword>
<proteinExistence type="predicted"/>
<evidence type="ECO:0000313" key="3">
    <source>
        <dbReference type="Proteomes" id="UP000037020"/>
    </source>
</evidence>
<dbReference type="EMBL" id="LGUT01001802">
    <property type="protein sequence ID" value="KOG88201.1"/>
    <property type="molecule type" value="Genomic_DNA"/>
</dbReference>
<accession>A0ABR5J412</accession>
<protein>
    <submittedName>
        <fullName evidence="2">Alcohol dehydrogenase</fullName>
    </submittedName>
</protein>
<evidence type="ECO:0000313" key="2">
    <source>
        <dbReference type="EMBL" id="KOG88201.1"/>
    </source>
</evidence>